<dbReference type="KEGG" id="ccu:Ccur_08190"/>
<dbReference type="eggNOG" id="COG1309">
    <property type="taxonomic scope" value="Bacteria"/>
</dbReference>
<dbReference type="RefSeq" id="WP_012803210.1">
    <property type="nucleotide sequence ID" value="NC_013170.1"/>
</dbReference>
<name>C7MNN3_CRYCD</name>
<dbReference type="InterPro" id="IPR009057">
    <property type="entry name" value="Homeodomain-like_sf"/>
</dbReference>
<organism evidence="3 4">
    <name type="scientific">Cryptobacterium curtum (strain ATCC 700683 / DSM 15641 / CCUG 43107 / 12-3)</name>
    <dbReference type="NCBI Taxonomy" id="469378"/>
    <lineage>
        <taxon>Bacteria</taxon>
        <taxon>Bacillati</taxon>
        <taxon>Actinomycetota</taxon>
        <taxon>Coriobacteriia</taxon>
        <taxon>Eggerthellales</taxon>
        <taxon>Eggerthellaceae</taxon>
        <taxon>Cryptobacterium</taxon>
    </lineage>
</organism>
<accession>C7MNN3</accession>
<dbReference type="AlphaFoldDB" id="C7MNN3"/>
<keyword evidence="1" id="KW-0238">DNA-binding</keyword>
<dbReference type="OrthoDB" id="2356263at2"/>
<evidence type="ECO:0000313" key="4">
    <source>
        <dbReference type="Proteomes" id="UP000000954"/>
    </source>
</evidence>
<keyword evidence="4" id="KW-1185">Reference proteome</keyword>
<dbReference type="STRING" id="469378.Ccur_08190"/>
<dbReference type="Proteomes" id="UP000000954">
    <property type="component" value="Chromosome"/>
</dbReference>
<dbReference type="SUPFAM" id="SSF46689">
    <property type="entry name" value="Homeodomain-like"/>
    <property type="match status" value="1"/>
</dbReference>
<feature type="domain" description="HTH tetR-type" evidence="2">
    <location>
        <begin position="14"/>
        <end position="57"/>
    </location>
</feature>
<evidence type="ECO:0000313" key="3">
    <source>
        <dbReference type="EMBL" id="ACU94523.1"/>
    </source>
</evidence>
<dbReference type="Gene3D" id="1.10.357.10">
    <property type="entry name" value="Tetracycline Repressor, domain 2"/>
    <property type="match status" value="1"/>
</dbReference>
<dbReference type="Pfam" id="PF00440">
    <property type="entry name" value="TetR_N"/>
    <property type="match status" value="1"/>
</dbReference>
<gene>
    <name evidence="3" type="ordered locus">Ccur_08190</name>
</gene>
<proteinExistence type="predicted"/>
<dbReference type="EMBL" id="CP001682">
    <property type="protein sequence ID" value="ACU94523.1"/>
    <property type="molecule type" value="Genomic_DNA"/>
</dbReference>
<dbReference type="GO" id="GO:0003677">
    <property type="term" value="F:DNA binding"/>
    <property type="evidence" value="ECO:0007669"/>
    <property type="project" value="UniProtKB-KW"/>
</dbReference>
<dbReference type="InterPro" id="IPR001647">
    <property type="entry name" value="HTH_TetR"/>
</dbReference>
<evidence type="ECO:0000256" key="1">
    <source>
        <dbReference type="ARBA" id="ARBA00023125"/>
    </source>
</evidence>
<dbReference type="HOGENOM" id="CLU_1145698_0_0_11"/>
<protein>
    <submittedName>
        <fullName evidence="3">Transcriptional regulator, tetR family</fullName>
    </submittedName>
</protein>
<evidence type="ECO:0000259" key="2">
    <source>
        <dbReference type="Pfam" id="PF00440"/>
    </source>
</evidence>
<reference evidence="3 4" key="1">
    <citation type="journal article" date="2009" name="Stand. Genomic Sci.">
        <title>Complete genome sequence of Cryptobacterium curtum type strain (12-3).</title>
        <authorList>
            <person name="Mavrommatis K."/>
            <person name="Pukall R."/>
            <person name="Rohde C."/>
            <person name="Chen F."/>
            <person name="Sims D."/>
            <person name="Brettin T."/>
            <person name="Kuske C."/>
            <person name="Detter J.C."/>
            <person name="Han C."/>
            <person name="Lapidus A."/>
            <person name="Copeland A."/>
            <person name="Glavina Del Rio T."/>
            <person name="Nolan M."/>
            <person name="Lucas S."/>
            <person name="Tice H."/>
            <person name="Cheng J.F."/>
            <person name="Bruce D."/>
            <person name="Goodwin L."/>
            <person name="Pitluck S."/>
            <person name="Ovchinnikova G."/>
            <person name="Pati A."/>
            <person name="Ivanova N."/>
            <person name="Chen A."/>
            <person name="Palaniappan K."/>
            <person name="Chain P."/>
            <person name="D'haeseleer P."/>
            <person name="Goker M."/>
            <person name="Bristow J."/>
            <person name="Eisen J.A."/>
            <person name="Markowitz V."/>
            <person name="Hugenholtz P."/>
            <person name="Rohde M."/>
            <person name="Klenk H.P."/>
            <person name="Kyrpides N.C."/>
        </authorList>
    </citation>
    <scope>NUCLEOTIDE SEQUENCE [LARGE SCALE GENOMIC DNA]</scope>
    <source>
        <strain evidence="4">ATCC 700683 / DSM 15641 / 12-3</strain>
    </source>
</reference>
<sequence length="242" mass="27674">MARPRNEKLKVVIRRKAWQLFVTIGYDETTYTILAKACNIKRPLVQYHFPKKETLAQQFLQAELERAQQAWNFSDNDLSHSLDALYAVGTTLYESFLSDEGRALFLRDILTSRSLTRTVMPFNTAWITSHAQSTQSDQVRNGEEFEPTDETLTHFGGFYEALYKHLAEGTSYDVASGLAPVMKTIAKQLGYPMAQIYHLNPEESFGTFALSAALHRMQEDPLACWLYEGNFYKQDSELLAHV</sequence>